<dbReference type="PANTHER" id="PTHR47723:SF19">
    <property type="entry name" value="POLYNUCLEOTIDYL TRANSFERASE, RIBONUCLEASE H-LIKE SUPERFAMILY PROTEIN"/>
    <property type="match status" value="1"/>
</dbReference>
<evidence type="ECO:0000259" key="1">
    <source>
        <dbReference type="Pfam" id="PF13456"/>
    </source>
</evidence>
<feature type="domain" description="RNase H type-1" evidence="1">
    <location>
        <begin position="45"/>
        <end position="94"/>
    </location>
</feature>
<dbReference type="Pfam" id="PF13456">
    <property type="entry name" value="RVT_3"/>
    <property type="match status" value="1"/>
</dbReference>
<evidence type="ECO:0000313" key="2">
    <source>
        <dbReference type="EMBL" id="KAG6666728.1"/>
    </source>
</evidence>
<proteinExistence type="predicted"/>
<dbReference type="PANTHER" id="PTHR47723">
    <property type="entry name" value="OS05G0353850 PROTEIN"/>
    <property type="match status" value="1"/>
</dbReference>
<dbReference type="InterPro" id="IPR044730">
    <property type="entry name" value="RNase_H-like_dom_plant"/>
</dbReference>
<gene>
    <name evidence="2" type="ORF">CIPAW_01G053100</name>
</gene>
<dbReference type="GO" id="GO:0004523">
    <property type="term" value="F:RNA-DNA hybrid ribonuclease activity"/>
    <property type="evidence" value="ECO:0007669"/>
    <property type="project" value="InterPro"/>
</dbReference>
<comment type="caution">
    <text evidence="2">The sequence shown here is derived from an EMBL/GenBank/DDBJ whole genome shotgun (WGS) entry which is preliminary data.</text>
</comment>
<reference evidence="2" key="1">
    <citation type="submission" date="2020-12" db="EMBL/GenBank/DDBJ databases">
        <title>WGS assembly of Carya illinoinensis cv. Pawnee.</title>
        <authorList>
            <person name="Platts A."/>
            <person name="Shu S."/>
            <person name="Wright S."/>
            <person name="Barry K."/>
            <person name="Edger P."/>
            <person name="Pires J.C."/>
            <person name="Schmutz J."/>
        </authorList>
    </citation>
    <scope>NUCLEOTIDE SEQUENCE</scope>
    <source>
        <tissue evidence="2">Leaf</tissue>
    </source>
</reference>
<name>A0A8T1RIJ7_CARIL</name>
<dbReference type="GO" id="GO:0003676">
    <property type="term" value="F:nucleic acid binding"/>
    <property type="evidence" value="ECO:0007669"/>
    <property type="project" value="InterPro"/>
</dbReference>
<dbReference type="InterPro" id="IPR053151">
    <property type="entry name" value="RNase_H-like"/>
</dbReference>
<dbReference type="InterPro" id="IPR002156">
    <property type="entry name" value="RNaseH_domain"/>
</dbReference>
<protein>
    <recommendedName>
        <fullName evidence="1">RNase H type-1 domain-containing protein</fullName>
    </recommendedName>
</protein>
<dbReference type="EMBL" id="CM031809">
    <property type="protein sequence ID" value="KAG6666728.1"/>
    <property type="molecule type" value="Genomic_DNA"/>
</dbReference>
<sequence>MHDKRLSAANAQILSAFDINVTLWATRKPVQVVWSKPSLGWWKLNVDGSCRGNLGNCGGGGVLQDHRGRIKVGFSAHHSFRTNNEAELRALLQGKRGYNLWYLWDYWDALLLELDGVHFQVVHQFREGNQAVDYLARRGEEGLNWDFVSGDDIPRLLRGIIRLDALGIPSIRK</sequence>
<dbReference type="CDD" id="cd06222">
    <property type="entry name" value="RNase_H_like"/>
    <property type="match status" value="1"/>
</dbReference>
<evidence type="ECO:0000313" key="3">
    <source>
        <dbReference type="Proteomes" id="UP000811609"/>
    </source>
</evidence>
<dbReference type="AlphaFoldDB" id="A0A8T1RIJ7"/>
<organism evidence="2 3">
    <name type="scientific">Carya illinoinensis</name>
    <name type="common">Pecan</name>
    <dbReference type="NCBI Taxonomy" id="32201"/>
    <lineage>
        <taxon>Eukaryota</taxon>
        <taxon>Viridiplantae</taxon>
        <taxon>Streptophyta</taxon>
        <taxon>Embryophyta</taxon>
        <taxon>Tracheophyta</taxon>
        <taxon>Spermatophyta</taxon>
        <taxon>Magnoliopsida</taxon>
        <taxon>eudicotyledons</taxon>
        <taxon>Gunneridae</taxon>
        <taxon>Pentapetalae</taxon>
        <taxon>rosids</taxon>
        <taxon>fabids</taxon>
        <taxon>Fagales</taxon>
        <taxon>Juglandaceae</taxon>
        <taxon>Carya</taxon>
    </lineage>
</organism>
<dbReference type="Proteomes" id="UP000811609">
    <property type="component" value="Chromosome 1"/>
</dbReference>
<accession>A0A8T1RIJ7</accession>
<keyword evidence="3" id="KW-1185">Reference proteome</keyword>